<comment type="caution">
    <text evidence="1">The sequence shown here is derived from an EMBL/GenBank/DDBJ whole genome shotgun (WGS) entry which is preliminary data.</text>
</comment>
<protein>
    <submittedName>
        <fullName evidence="1">Jg21395 protein</fullName>
    </submittedName>
</protein>
<keyword evidence="2" id="KW-1185">Reference proteome</keyword>
<dbReference type="Proteomes" id="UP000838756">
    <property type="component" value="Unassembled WGS sequence"/>
</dbReference>
<gene>
    <name evidence="1" type="primary">jg21395</name>
    <name evidence="1" type="ORF">PAEG_LOCUS19504</name>
</gene>
<dbReference type="EMBL" id="CAKXAJ010025742">
    <property type="protein sequence ID" value="CAH2243355.1"/>
    <property type="molecule type" value="Genomic_DNA"/>
</dbReference>
<reference evidence="1" key="1">
    <citation type="submission" date="2022-03" db="EMBL/GenBank/DDBJ databases">
        <authorList>
            <person name="Lindestad O."/>
        </authorList>
    </citation>
    <scope>NUCLEOTIDE SEQUENCE</scope>
</reference>
<sequence>MSTWGAHASGMVCTSPRPVPPRCAHALSRTDRVHKKPVCRLPVFALKVYSDYNCKTTKPIKSLDNITGTEWSSNQPR</sequence>
<evidence type="ECO:0000313" key="2">
    <source>
        <dbReference type="Proteomes" id="UP000838756"/>
    </source>
</evidence>
<name>A0A8S4S0Y3_9NEOP</name>
<accession>A0A8S4S0Y3</accession>
<proteinExistence type="predicted"/>
<organism evidence="1 2">
    <name type="scientific">Pararge aegeria aegeria</name>
    <dbReference type="NCBI Taxonomy" id="348720"/>
    <lineage>
        <taxon>Eukaryota</taxon>
        <taxon>Metazoa</taxon>
        <taxon>Ecdysozoa</taxon>
        <taxon>Arthropoda</taxon>
        <taxon>Hexapoda</taxon>
        <taxon>Insecta</taxon>
        <taxon>Pterygota</taxon>
        <taxon>Neoptera</taxon>
        <taxon>Endopterygota</taxon>
        <taxon>Lepidoptera</taxon>
        <taxon>Glossata</taxon>
        <taxon>Ditrysia</taxon>
        <taxon>Papilionoidea</taxon>
        <taxon>Nymphalidae</taxon>
        <taxon>Satyrinae</taxon>
        <taxon>Satyrini</taxon>
        <taxon>Parargina</taxon>
        <taxon>Pararge</taxon>
    </lineage>
</organism>
<dbReference type="AlphaFoldDB" id="A0A8S4S0Y3"/>
<evidence type="ECO:0000313" key="1">
    <source>
        <dbReference type="EMBL" id="CAH2243355.1"/>
    </source>
</evidence>